<dbReference type="GO" id="GO:0090729">
    <property type="term" value="F:toxin activity"/>
    <property type="evidence" value="ECO:0007669"/>
    <property type="project" value="UniProtKB-KW"/>
</dbReference>
<evidence type="ECO:0000256" key="2">
    <source>
        <dbReference type="PROSITE-ProRule" id="PRU01005"/>
    </source>
</evidence>
<feature type="chain" id="PRO_5027583522" evidence="3">
    <location>
        <begin position="23"/>
        <end position="161"/>
    </location>
</feature>
<dbReference type="AlphaFoldDB" id="A0A6P8HEE6"/>
<proteinExistence type="predicted"/>
<gene>
    <name evidence="6" type="primary">LOC116290487</name>
</gene>
<organism evidence="5 6">
    <name type="scientific">Actinia tenebrosa</name>
    <name type="common">Australian red waratah sea anemone</name>
    <dbReference type="NCBI Taxonomy" id="6105"/>
    <lineage>
        <taxon>Eukaryota</taxon>
        <taxon>Metazoa</taxon>
        <taxon>Cnidaria</taxon>
        <taxon>Anthozoa</taxon>
        <taxon>Hexacorallia</taxon>
        <taxon>Actiniaria</taxon>
        <taxon>Actiniidae</taxon>
        <taxon>Actinia</taxon>
    </lineage>
</organism>
<keyword evidence="1" id="KW-0800">Toxin</keyword>
<evidence type="ECO:0000313" key="5">
    <source>
        <dbReference type="Proteomes" id="UP000515163"/>
    </source>
</evidence>
<dbReference type="InParanoid" id="A0A6P8HEE6"/>
<dbReference type="InterPro" id="IPR003582">
    <property type="entry name" value="ShKT_dom"/>
</dbReference>
<comment type="caution">
    <text evidence="2">Lacks conserved residue(s) required for the propagation of feature annotation.</text>
</comment>
<reference evidence="6" key="1">
    <citation type="submission" date="2025-08" db="UniProtKB">
        <authorList>
            <consortium name="RefSeq"/>
        </authorList>
    </citation>
    <scope>IDENTIFICATION</scope>
    <source>
        <tissue evidence="6">Tentacle</tissue>
    </source>
</reference>
<accession>A0A6P8HEE6</accession>
<dbReference type="PROSITE" id="PS51670">
    <property type="entry name" value="SHKT"/>
    <property type="match status" value="1"/>
</dbReference>
<dbReference type="KEGG" id="aten:116290487"/>
<dbReference type="GeneID" id="116290487"/>
<feature type="signal peptide" evidence="3">
    <location>
        <begin position="1"/>
        <end position="22"/>
    </location>
</feature>
<feature type="disulfide bond" evidence="2">
    <location>
        <begin position="52"/>
        <end position="65"/>
    </location>
</feature>
<sequence>MTKTDQATKFILFLLLFYVAFAQEKDCKDVLAVCKHFLRLREGLGLTKTQACSEVWPRRYCKETCGLCKKVTKCDNTQYGCCWDNVTPRSKTGECPVCKDIYKSFCPRFKSVCSRWASTRDALGARFRRSCPVTCNRCTKGQTLFKRKKFRCKGSRLSRGL</sequence>
<name>A0A6P8HEE6_ACTTE</name>
<dbReference type="Proteomes" id="UP000515163">
    <property type="component" value="Unplaced"/>
</dbReference>
<evidence type="ECO:0000313" key="6">
    <source>
        <dbReference type="RefSeq" id="XP_031553388.1"/>
    </source>
</evidence>
<evidence type="ECO:0000256" key="3">
    <source>
        <dbReference type="SAM" id="SignalP"/>
    </source>
</evidence>
<evidence type="ECO:0000256" key="1">
    <source>
        <dbReference type="ARBA" id="ARBA00022656"/>
    </source>
</evidence>
<feature type="domain" description="ShKT" evidence="4">
    <location>
        <begin position="27"/>
        <end position="68"/>
    </location>
</feature>
<protein>
    <submittedName>
        <fullName evidence="6">Uncharacterized protein LOC116290487 isoform X1</fullName>
    </submittedName>
</protein>
<keyword evidence="2" id="KW-1015">Disulfide bond</keyword>
<dbReference type="OrthoDB" id="5949834at2759"/>
<evidence type="ECO:0000259" key="4">
    <source>
        <dbReference type="PROSITE" id="PS51670"/>
    </source>
</evidence>
<keyword evidence="5" id="KW-1185">Reference proteome</keyword>
<keyword evidence="3" id="KW-0732">Signal</keyword>
<dbReference type="RefSeq" id="XP_031553388.1">
    <property type="nucleotide sequence ID" value="XM_031697528.1"/>
</dbReference>